<feature type="transmembrane region" description="Helical" evidence="6">
    <location>
        <begin position="91"/>
        <end position="111"/>
    </location>
</feature>
<evidence type="ECO:0000256" key="1">
    <source>
        <dbReference type="ARBA" id="ARBA00004141"/>
    </source>
</evidence>
<dbReference type="AlphaFoldDB" id="A0A8H8DD51"/>
<dbReference type="EMBL" id="JAEOAQ010000002">
    <property type="protein sequence ID" value="KAG5420560.1"/>
    <property type="molecule type" value="Genomic_DNA"/>
</dbReference>
<evidence type="ECO:0000256" key="6">
    <source>
        <dbReference type="SAM" id="Phobius"/>
    </source>
</evidence>
<proteinExistence type="inferred from homology"/>
<dbReference type="GeneID" id="93651070"/>
<accession>A0A8H8DD51</accession>
<evidence type="ECO:0000256" key="5">
    <source>
        <dbReference type="ARBA" id="ARBA00023136"/>
    </source>
</evidence>
<dbReference type="GO" id="GO:0030134">
    <property type="term" value="C:COPII-coated ER to Golgi transport vesicle"/>
    <property type="evidence" value="ECO:0007669"/>
    <property type="project" value="TreeGrafter"/>
</dbReference>
<dbReference type="GO" id="GO:0000139">
    <property type="term" value="C:Golgi membrane"/>
    <property type="evidence" value="ECO:0007669"/>
    <property type="project" value="TreeGrafter"/>
</dbReference>
<gene>
    <name evidence="7" type="ORF">I9W82_002441</name>
</gene>
<reference evidence="7 8" key="1">
    <citation type="submission" date="2020-12" db="EMBL/GenBank/DDBJ databases">
        <title>Effect of drift, selection, and recombination on the evolution of hybrid genomes in Candida yeast pathogens.</title>
        <authorList>
            <person name="Mixao V."/>
            <person name="Ksiezopolska E."/>
            <person name="Saus E."/>
            <person name="Boekhout T."/>
            <person name="Gacser A."/>
            <person name="Gabaldon T."/>
        </authorList>
    </citation>
    <scope>NUCLEOTIDE SEQUENCE [LARGE SCALE GENOMIC DNA]</scope>
    <source>
        <strain evidence="7 8">BP57</strain>
    </source>
</reference>
<comment type="subcellular location">
    <subcellularLocation>
        <location evidence="1">Membrane</location>
        <topology evidence="1">Multi-pass membrane protein</topology>
    </subcellularLocation>
</comment>
<comment type="caution">
    <text evidence="7">The sequence shown here is derived from an EMBL/GenBank/DDBJ whole genome shotgun (WGS) entry which is preliminary data.</text>
</comment>
<protein>
    <submittedName>
        <fullName evidence="7">SVP26</fullName>
    </submittedName>
</protein>
<feature type="transmembrane region" description="Helical" evidence="6">
    <location>
        <begin position="7"/>
        <end position="29"/>
    </location>
</feature>
<feature type="transmembrane region" description="Helical" evidence="6">
    <location>
        <begin position="49"/>
        <end position="79"/>
    </location>
</feature>
<evidence type="ECO:0000313" key="8">
    <source>
        <dbReference type="Proteomes" id="UP000669133"/>
    </source>
</evidence>
<dbReference type="Pfam" id="PF04148">
    <property type="entry name" value="Erv26"/>
    <property type="match status" value="1"/>
</dbReference>
<dbReference type="GO" id="GO:0005789">
    <property type="term" value="C:endoplasmic reticulum membrane"/>
    <property type="evidence" value="ECO:0007669"/>
    <property type="project" value="TreeGrafter"/>
</dbReference>
<dbReference type="GO" id="GO:0097020">
    <property type="term" value="F:COPII receptor activity"/>
    <property type="evidence" value="ECO:0007669"/>
    <property type="project" value="InterPro"/>
</dbReference>
<keyword evidence="3 6" id="KW-0812">Transmembrane</keyword>
<sequence length="217" mass="25170">MILQILSYAGLVIGFLFLVLSIASGLYYISELVEEHTEPTKRFLTKLIYGIIVIFILLVLFDSFPIKLSAFSIFSYYIYLQNLKKFPYVELSSPIFLSSIVLVIANHFLWFNHFHDPYIPPLEVRLQPDYKAPRIPEFAEICSFFGLLIWFVPFALFVSLSAHDNLLPHHQVNVQDDGKKKKNGLAKVVVANIREYIYAISRRFGYELDPNHQSIIY</sequence>
<evidence type="ECO:0000256" key="4">
    <source>
        <dbReference type="ARBA" id="ARBA00022989"/>
    </source>
</evidence>
<dbReference type="PANTHER" id="PTHR13144:SF0">
    <property type="entry name" value="PROTEIN TEX261"/>
    <property type="match status" value="1"/>
</dbReference>
<organism evidence="7 8">
    <name type="scientific">Candida metapsilosis</name>
    <dbReference type="NCBI Taxonomy" id="273372"/>
    <lineage>
        <taxon>Eukaryota</taxon>
        <taxon>Fungi</taxon>
        <taxon>Dikarya</taxon>
        <taxon>Ascomycota</taxon>
        <taxon>Saccharomycotina</taxon>
        <taxon>Pichiomycetes</taxon>
        <taxon>Debaryomycetaceae</taxon>
        <taxon>Candida/Lodderomyces clade</taxon>
        <taxon>Candida</taxon>
    </lineage>
</organism>
<dbReference type="OrthoDB" id="28257at2759"/>
<evidence type="ECO:0000313" key="7">
    <source>
        <dbReference type="EMBL" id="KAG5420560.1"/>
    </source>
</evidence>
<comment type="similarity">
    <text evidence="2">Belongs to the SVP26 family.</text>
</comment>
<keyword evidence="4 6" id="KW-1133">Transmembrane helix</keyword>
<evidence type="ECO:0000256" key="3">
    <source>
        <dbReference type="ARBA" id="ARBA00022692"/>
    </source>
</evidence>
<evidence type="ECO:0000256" key="2">
    <source>
        <dbReference type="ARBA" id="ARBA00008096"/>
    </source>
</evidence>
<dbReference type="PANTHER" id="PTHR13144">
    <property type="entry name" value="TEX261 PROTEIN"/>
    <property type="match status" value="1"/>
</dbReference>
<keyword evidence="5 6" id="KW-0472">Membrane</keyword>
<keyword evidence="8" id="KW-1185">Reference proteome</keyword>
<dbReference type="Proteomes" id="UP000669133">
    <property type="component" value="Unassembled WGS sequence"/>
</dbReference>
<dbReference type="GO" id="GO:0006888">
    <property type="term" value="P:endoplasmic reticulum to Golgi vesicle-mediated transport"/>
    <property type="evidence" value="ECO:0007669"/>
    <property type="project" value="InterPro"/>
</dbReference>
<name>A0A8H8DD51_9ASCO</name>
<dbReference type="RefSeq" id="XP_067549676.1">
    <property type="nucleotide sequence ID" value="XM_067691297.1"/>
</dbReference>
<feature type="transmembrane region" description="Helical" evidence="6">
    <location>
        <begin position="138"/>
        <end position="160"/>
    </location>
</feature>
<dbReference type="InterPro" id="IPR007277">
    <property type="entry name" value="Svp26/Tex261"/>
</dbReference>